<comment type="catalytic activity">
    <reaction evidence="9">
        <text>D-glucose(out) = D-glucose(in)</text>
        <dbReference type="Rhea" id="RHEA:60376"/>
        <dbReference type="ChEBI" id="CHEBI:4167"/>
    </reaction>
    <physiologicalReaction direction="left-to-right" evidence="9">
        <dbReference type="Rhea" id="RHEA:60377"/>
    </physiologicalReaction>
</comment>
<dbReference type="SUPFAM" id="SSF103473">
    <property type="entry name" value="MFS general substrate transporter"/>
    <property type="match status" value="1"/>
</dbReference>
<proteinExistence type="inferred from homology"/>
<evidence type="ECO:0000256" key="13">
    <source>
        <dbReference type="ARBA" id="ARBA00044710"/>
    </source>
</evidence>
<comment type="catalytic activity">
    <reaction evidence="12">
        <text>D-glucosamine(out) = D-glucosamine(in)</text>
        <dbReference type="Rhea" id="RHEA:78423"/>
        <dbReference type="ChEBI" id="CHEBI:58723"/>
    </reaction>
    <physiologicalReaction direction="left-to-right" evidence="12">
        <dbReference type="Rhea" id="RHEA:78424"/>
    </physiologicalReaction>
</comment>
<accession>A0A7S2K800</accession>
<evidence type="ECO:0000256" key="6">
    <source>
        <dbReference type="ARBA" id="ARBA00022989"/>
    </source>
</evidence>
<evidence type="ECO:0000256" key="11">
    <source>
        <dbReference type="ARBA" id="ARBA00044662"/>
    </source>
</evidence>
<comment type="catalytic activity">
    <reaction evidence="8">
        <text>D-galactose(in) = D-galactose(out)</text>
        <dbReference type="Rhea" id="RHEA:34915"/>
        <dbReference type="ChEBI" id="CHEBI:4139"/>
    </reaction>
    <physiologicalReaction direction="right-to-left" evidence="8">
        <dbReference type="Rhea" id="RHEA:34917"/>
    </physiologicalReaction>
</comment>
<reference evidence="17" key="1">
    <citation type="submission" date="2021-01" db="EMBL/GenBank/DDBJ databases">
        <authorList>
            <person name="Corre E."/>
            <person name="Pelletier E."/>
            <person name="Niang G."/>
            <person name="Scheremetjew M."/>
            <person name="Finn R."/>
            <person name="Kale V."/>
            <person name="Holt S."/>
            <person name="Cochrane G."/>
            <person name="Meng A."/>
            <person name="Brown T."/>
            <person name="Cohen L."/>
        </authorList>
    </citation>
    <scope>NUCLEOTIDE SEQUENCE</scope>
    <source>
        <strain evidence="17">B650</strain>
    </source>
</reference>
<feature type="transmembrane region" description="Helical" evidence="15">
    <location>
        <begin position="30"/>
        <end position="51"/>
    </location>
</feature>
<dbReference type="Pfam" id="PF00083">
    <property type="entry name" value="Sugar_tr"/>
    <property type="match status" value="2"/>
</dbReference>
<feature type="transmembrane region" description="Helical" evidence="15">
    <location>
        <begin position="542"/>
        <end position="560"/>
    </location>
</feature>
<protein>
    <recommendedName>
        <fullName evidence="14">Hexose transporter 1</fullName>
    </recommendedName>
</protein>
<evidence type="ECO:0000313" key="17">
    <source>
        <dbReference type="EMBL" id="CAD9569026.1"/>
    </source>
</evidence>
<comment type="catalytic activity">
    <reaction evidence="13">
        <text>D-fructose(out) = D-fructose(in)</text>
        <dbReference type="Rhea" id="RHEA:60372"/>
        <dbReference type="ChEBI" id="CHEBI:37721"/>
    </reaction>
    <physiologicalReaction direction="left-to-right" evidence="13">
        <dbReference type="Rhea" id="RHEA:60373"/>
    </physiologicalReaction>
</comment>
<evidence type="ECO:0000256" key="14">
    <source>
        <dbReference type="ARBA" id="ARBA00044780"/>
    </source>
</evidence>
<feature type="transmembrane region" description="Helical" evidence="15">
    <location>
        <begin position="71"/>
        <end position="91"/>
    </location>
</feature>
<comment type="catalytic activity">
    <reaction evidence="10">
        <text>D-xylose(out) = D-xylose(in)</text>
        <dbReference type="Rhea" id="RHEA:78427"/>
        <dbReference type="ChEBI" id="CHEBI:53455"/>
    </reaction>
    <physiologicalReaction direction="left-to-right" evidence="10">
        <dbReference type="Rhea" id="RHEA:78428"/>
    </physiologicalReaction>
</comment>
<feature type="transmembrane region" description="Helical" evidence="15">
    <location>
        <begin position="305"/>
        <end position="329"/>
    </location>
</feature>
<dbReference type="GO" id="GO:0005366">
    <property type="term" value="F:myo-inositol:proton symporter activity"/>
    <property type="evidence" value="ECO:0007669"/>
    <property type="project" value="TreeGrafter"/>
</dbReference>
<dbReference type="InterPro" id="IPR005828">
    <property type="entry name" value="MFS_sugar_transport-like"/>
</dbReference>
<name>A0A7S2K800_9STRA</name>
<feature type="transmembrane region" description="Helical" evidence="15">
    <location>
        <begin position="157"/>
        <end position="175"/>
    </location>
</feature>
<dbReference type="InterPro" id="IPR003663">
    <property type="entry name" value="Sugar/inositol_transpt"/>
</dbReference>
<dbReference type="AlphaFoldDB" id="A0A7S2K800"/>
<dbReference type="PROSITE" id="PS00217">
    <property type="entry name" value="SUGAR_TRANSPORT_2"/>
    <property type="match status" value="1"/>
</dbReference>
<dbReference type="PANTHER" id="PTHR48020">
    <property type="entry name" value="PROTON MYO-INOSITOL COTRANSPORTER"/>
    <property type="match status" value="1"/>
</dbReference>
<feature type="transmembrane region" description="Helical" evidence="15">
    <location>
        <begin position="187"/>
        <end position="208"/>
    </location>
</feature>
<comment type="catalytic activity">
    <reaction evidence="11">
        <text>D-mannose(out) = D-mannose(in)</text>
        <dbReference type="Rhea" id="RHEA:78391"/>
        <dbReference type="ChEBI" id="CHEBI:4208"/>
    </reaction>
    <physiologicalReaction direction="left-to-right" evidence="11">
        <dbReference type="Rhea" id="RHEA:78392"/>
    </physiologicalReaction>
</comment>
<evidence type="ECO:0000256" key="2">
    <source>
        <dbReference type="ARBA" id="ARBA00010992"/>
    </source>
</evidence>
<evidence type="ECO:0000259" key="16">
    <source>
        <dbReference type="PROSITE" id="PS50850"/>
    </source>
</evidence>
<evidence type="ECO:0000256" key="4">
    <source>
        <dbReference type="ARBA" id="ARBA00022448"/>
    </source>
</evidence>
<feature type="transmembrane region" description="Helical" evidence="15">
    <location>
        <begin position="469"/>
        <end position="495"/>
    </location>
</feature>
<dbReference type="PROSITE" id="PS50850">
    <property type="entry name" value="MFS"/>
    <property type="match status" value="1"/>
</dbReference>
<dbReference type="GO" id="GO:0016324">
    <property type="term" value="C:apical plasma membrane"/>
    <property type="evidence" value="ECO:0007669"/>
    <property type="project" value="TreeGrafter"/>
</dbReference>
<evidence type="ECO:0000256" key="12">
    <source>
        <dbReference type="ARBA" id="ARBA00044668"/>
    </source>
</evidence>
<evidence type="ECO:0000256" key="7">
    <source>
        <dbReference type="ARBA" id="ARBA00023136"/>
    </source>
</evidence>
<evidence type="ECO:0000256" key="5">
    <source>
        <dbReference type="ARBA" id="ARBA00022692"/>
    </source>
</evidence>
<evidence type="ECO:0000256" key="3">
    <source>
        <dbReference type="ARBA" id="ARBA00011738"/>
    </source>
</evidence>
<feature type="transmembrane region" description="Helical" evidence="15">
    <location>
        <begin position="371"/>
        <end position="394"/>
    </location>
</feature>
<comment type="similarity">
    <text evidence="2">Belongs to the major facilitator superfamily. Sugar transporter (TC 2.A.1.1) family.</text>
</comment>
<evidence type="ECO:0000256" key="10">
    <source>
        <dbReference type="ARBA" id="ARBA00044656"/>
    </source>
</evidence>
<dbReference type="InterPro" id="IPR005829">
    <property type="entry name" value="Sugar_transporter_CS"/>
</dbReference>
<comment type="subcellular location">
    <subcellularLocation>
        <location evidence="1">Membrane</location>
        <topology evidence="1">Multi-pass membrane protein</topology>
    </subcellularLocation>
</comment>
<feature type="transmembrane region" description="Helical" evidence="15">
    <location>
        <begin position="341"/>
        <end position="364"/>
    </location>
</feature>
<dbReference type="InterPro" id="IPR050814">
    <property type="entry name" value="Myo-inositol_Transporter"/>
</dbReference>
<keyword evidence="6 15" id="KW-1133">Transmembrane helix</keyword>
<keyword evidence="7 15" id="KW-0472">Membrane</keyword>
<dbReference type="InterPro" id="IPR036259">
    <property type="entry name" value="MFS_trans_sf"/>
</dbReference>
<dbReference type="PROSITE" id="PS00216">
    <property type="entry name" value="SUGAR_TRANSPORT_1"/>
    <property type="match status" value="1"/>
</dbReference>
<feature type="domain" description="Major facilitator superfamily (MFS) profile" evidence="16">
    <location>
        <begin position="33"/>
        <end position="564"/>
    </location>
</feature>
<keyword evidence="4" id="KW-0813">Transport</keyword>
<feature type="transmembrane region" description="Helical" evidence="15">
    <location>
        <begin position="124"/>
        <end position="145"/>
    </location>
</feature>
<dbReference type="PRINTS" id="PR00171">
    <property type="entry name" value="SUGRTRNSPORT"/>
</dbReference>
<sequence length="609" mass="65945">MGAAYGSVPTHDDENHALDEDRIRTVQRKMAFLTGMAAIGGFLFGYDTGVISGAMLPLAKDFALSPVQEEMIVSSTVFAAFLASLVGGSLNNSCGRRFSILVASGVFTVGAIIMGFAWNYNSMLLGRIIVGIGIGLASLTTPVYIAEVAQPSLRGKLVTVNQLLVTFGQFIAGMVDGALGEVDHGWRFMLGLAAVPSLIMWIGFEFFLPESPRWLVAAGKHDEARVVLRGVRDSDEEADREMREIMNSCEAAKILENAFHHSEQSRLLGNDDAEAGQQQEQEEIPPPSFSMRVKAMVRSAPTRRALVLGCGIMAIQQLSGINTVMYYAASIYEMAGFSQITSIWLSGFTALGQVLGLVFSIFMVERAGRRTLILYSLFFVCLSLFGMGISFYLARVSSAAVDMVVDGECGSQPALVWNGLTSYCYDCVEIDSCGFCGSTCASGNDAGPFDDSLCPADSDWSFDNCPNPFGILSVVFMIAYLLAFGVGMGGLPWTVNSEIFPLQHRSLAVSFTTGTNWFGNIIISATFLTISSPAVLTSYGAFWLYTAISVAGLVWLYFVLPETKGLKLEEIENLFRRPGDESDDSLDFLSAEQKELLVKMANEQAHGGH</sequence>
<dbReference type="PANTHER" id="PTHR48020:SF12">
    <property type="entry name" value="PROTON MYO-INOSITOL COTRANSPORTER"/>
    <property type="match status" value="1"/>
</dbReference>
<dbReference type="EMBL" id="HBGY01010600">
    <property type="protein sequence ID" value="CAD9569026.1"/>
    <property type="molecule type" value="Transcribed_RNA"/>
</dbReference>
<evidence type="ECO:0000256" key="8">
    <source>
        <dbReference type="ARBA" id="ARBA00044637"/>
    </source>
</evidence>
<organism evidence="17">
    <name type="scientific">Leptocylindrus danicus</name>
    <dbReference type="NCBI Taxonomy" id="163516"/>
    <lineage>
        <taxon>Eukaryota</taxon>
        <taxon>Sar</taxon>
        <taxon>Stramenopiles</taxon>
        <taxon>Ochrophyta</taxon>
        <taxon>Bacillariophyta</taxon>
        <taxon>Coscinodiscophyceae</taxon>
        <taxon>Chaetocerotophycidae</taxon>
        <taxon>Leptocylindrales</taxon>
        <taxon>Leptocylindraceae</taxon>
        <taxon>Leptocylindrus</taxon>
    </lineage>
</organism>
<gene>
    <name evidence="17" type="ORF">LDAN0321_LOCUS6683</name>
</gene>
<dbReference type="Gene3D" id="1.20.1250.20">
    <property type="entry name" value="MFS general substrate transporter like domains"/>
    <property type="match status" value="2"/>
</dbReference>
<dbReference type="InterPro" id="IPR020846">
    <property type="entry name" value="MFS_dom"/>
</dbReference>
<comment type="subunit">
    <text evidence="3">Homodimer.</text>
</comment>
<feature type="transmembrane region" description="Helical" evidence="15">
    <location>
        <begin position="507"/>
        <end position="530"/>
    </location>
</feature>
<evidence type="ECO:0000256" key="15">
    <source>
        <dbReference type="SAM" id="Phobius"/>
    </source>
</evidence>
<evidence type="ECO:0000256" key="1">
    <source>
        <dbReference type="ARBA" id="ARBA00004141"/>
    </source>
</evidence>
<evidence type="ECO:0000256" key="9">
    <source>
        <dbReference type="ARBA" id="ARBA00044648"/>
    </source>
</evidence>
<keyword evidence="5 15" id="KW-0812">Transmembrane</keyword>
<feature type="transmembrane region" description="Helical" evidence="15">
    <location>
        <begin position="98"/>
        <end position="118"/>
    </location>
</feature>